<dbReference type="Gene3D" id="3.90.550.10">
    <property type="entry name" value="Spore Coat Polysaccharide Biosynthesis Protein SpsA, Chain A"/>
    <property type="match status" value="1"/>
</dbReference>
<dbReference type="Pfam" id="PF00535">
    <property type="entry name" value="Glycos_transf_2"/>
    <property type="match status" value="1"/>
</dbReference>
<protein>
    <submittedName>
        <fullName evidence="6">Glycosyltransferase</fullName>
    </submittedName>
</protein>
<dbReference type="SUPFAM" id="SSF53448">
    <property type="entry name" value="Nucleotide-diphospho-sugar transferases"/>
    <property type="match status" value="1"/>
</dbReference>
<comment type="similarity">
    <text evidence="1">Belongs to the glycosyltransferase 2 family.</text>
</comment>
<evidence type="ECO:0000313" key="6">
    <source>
        <dbReference type="EMBL" id="MBL0394712.1"/>
    </source>
</evidence>
<evidence type="ECO:0000256" key="2">
    <source>
        <dbReference type="ARBA" id="ARBA00022676"/>
    </source>
</evidence>
<sequence length="821" mass="90173">MAARQHRTRAGTPGGDAPTQHASRVDLGTVRFRDNHLGRKAAIVRPGFHPDRSSDAVMIPVSRRGRRGWASFLRSRARSRQREPRPIAPPSAPVDVIVPVYRGLADTRLCVDSVLASPVRTPYRLVVINDASPDPEVTSWLRRRAEQDGRILLLENAENLGFVATVNRGMGLDAQNDVVLLNSDTEVANDWLDRLRDAAYSDARVASVTPLSTNATICSYPRFCQDNPLPQGYTTARLDALCARVNRGVAVDVPTGVGFCMYIRRDALLEVGLFDVEHFGKGYGEENDFCLRADAAGWRNLHLLDTFVLHTGGVSFGAGKASREHAAMQVMRRMHPQYEADVMSFIRDDPALGARLALDLARIAESGLPVILALLHNRSGGTMRHVKDVARLLAGRAVMLTLTPASSRRVLLRLAEDAEGLELAFRLPEQWEGLLDVLRRVGVRHVHFHHLLGHPQALRDLPDLLGVDYDFTVHDFYSYCTHISLTGRDERYAGERGPGQCGCCAPEISGPKGFGTVGQWRAANARLLAGARYVLAPSHDAALRIAGFAPDARMVVVPHPDLAGAGTLPPAGPAPLRGDAPLKIVVLGALSRMKGADVLEATAREAARRGAPLEFHLLGYGYRAFHGCAASLVVHGKYEERDLPGLLASLRPHLAWFPAQCPETYSYTLSSALEAGLPVVVPDLGAFPERVQGRAWSWIRPWDTRPAQWTDEFVALREKYFRPGKPPPLSESRVLGSAGFPTPYADWQYGHEYLAGLQANPQVTAPFTATELVPYLSTHFMTARLRVFAVLDYLRTHRLLQGLAASIPAAWRQRVSDWLSA</sequence>
<dbReference type="Proteomes" id="UP000599109">
    <property type="component" value="Unassembled WGS sequence"/>
</dbReference>
<evidence type="ECO:0000256" key="4">
    <source>
        <dbReference type="SAM" id="MobiDB-lite"/>
    </source>
</evidence>
<dbReference type="InterPro" id="IPR029044">
    <property type="entry name" value="Nucleotide-diphossugar_trans"/>
</dbReference>
<comment type="caution">
    <text evidence="6">The sequence shown here is derived from an EMBL/GenBank/DDBJ whole genome shotgun (WGS) entry which is preliminary data.</text>
</comment>
<evidence type="ECO:0000256" key="3">
    <source>
        <dbReference type="ARBA" id="ARBA00022679"/>
    </source>
</evidence>
<dbReference type="PANTHER" id="PTHR43179">
    <property type="entry name" value="RHAMNOSYLTRANSFERASE WBBL"/>
    <property type="match status" value="1"/>
</dbReference>
<gene>
    <name evidence="6" type="ORF">JJ685_26475</name>
</gene>
<dbReference type="InterPro" id="IPR001173">
    <property type="entry name" value="Glyco_trans_2-like"/>
</dbReference>
<keyword evidence="2" id="KW-0328">Glycosyltransferase</keyword>
<dbReference type="GO" id="GO:0016757">
    <property type="term" value="F:glycosyltransferase activity"/>
    <property type="evidence" value="ECO:0007669"/>
    <property type="project" value="UniProtKB-KW"/>
</dbReference>
<evidence type="ECO:0000256" key="1">
    <source>
        <dbReference type="ARBA" id="ARBA00006739"/>
    </source>
</evidence>
<dbReference type="Gene3D" id="3.40.50.2000">
    <property type="entry name" value="Glycogen Phosphorylase B"/>
    <property type="match status" value="1"/>
</dbReference>
<accession>A0A937CY34</accession>
<organism evidence="6 7">
    <name type="scientific">Ramlibacter monticola</name>
    <dbReference type="NCBI Taxonomy" id="1926872"/>
    <lineage>
        <taxon>Bacteria</taxon>
        <taxon>Pseudomonadati</taxon>
        <taxon>Pseudomonadota</taxon>
        <taxon>Betaproteobacteria</taxon>
        <taxon>Burkholderiales</taxon>
        <taxon>Comamonadaceae</taxon>
        <taxon>Ramlibacter</taxon>
    </lineage>
</organism>
<name>A0A937CY34_9BURK</name>
<dbReference type="PANTHER" id="PTHR43179:SF12">
    <property type="entry name" value="GALACTOFURANOSYLTRANSFERASE GLFT2"/>
    <property type="match status" value="1"/>
</dbReference>
<evidence type="ECO:0000313" key="7">
    <source>
        <dbReference type="Proteomes" id="UP000599109"/>
    </source>
</evidence>
<dbReference type="SUPFAM" id="SSF53756">
    <property type="entry name" value="UDP-Glycosyltransferase/glycogen phosphorylase"/>
    <property type="match status" value="1"/>
</dbReference>
<feature type="region of interest" description="Disordered" evidence="4">
    <location>
        <begin position="1"/>
        <end position="22"/>
    </location>
</feature>
<feature type="domain" description="Glycosyltransferase 2-like" evidence="5">
    <location>
        <begin position="96"/>
        <end position="268"/>
    </location>
</feature>
<proteinExistence type="inferred from homology"/>
<keyword evidence="3" id="KW-0808">Transferase</keyword>
<dbReference type="AlphaFoldDB" id="A0A937CY34"/>
<evidence type="ECO:0000259" key="5">
    <source>
        <dbReference type="Pfam" id="PF00535"/>
    </source>
</evidence>
<reference evidence="6 7" key="1">
    <citation type="journal article" date="2017" name="Int. J. Syst. Evol. Microbiol.">
        <title>Ramlibacter monticola sp. nov., isolated from forest soil.</title>
        <authorList>
            <person name="Chaudhary D.K."/>
            <person name="Kim J."/>
        </authorList>
    </citation>
    <scope>NUCLEOTIDE SEQUENCE [LARGE SCALE GENOMIC DNA]</scope>
    <source>
        <strain evidence="6 7">KACC 19175</strain>
    </source>
</reference>
<dbReference type="EMBL" id="JAEQNE010000009">
    <property type="protein sequence ID" value="MBL0394712.1"/>
    <property type="molecule type" value="Genomic_DNA"/>
</dbReference>
<keyword evidence="7" id="KW-1185">Reference proteome</keyword>